<dbReference type="Proteomes" id="UP000228380">
    <property type="component" value="Chromosome 5"/>
</dbReference>
<evidence type="ECO:0000256" key="7">
    <source>
        <dbReference type="SAM" id="MobiDB-lite"/>
    </source>
</evidence>
<accession>A0A8B7C2T9</accession>
<proteinExistence type="predicted"/>
<dbReference type="GO" id="GO:0005634">
    <property type="term" value="C:nucleus"/>
    <property type="evidence" value="ECO:0007669"/>
    <property type="project" value="UniProtKB-SubCell"/>
</dbReference>
<reference evidence="11" key="2">
    <citation type="submission" date="2025-08" db="UniProtKB">
        <authorList>
            <consortium name="RefSeq"/>
        </authorList>
    </citation>
    <scope>IDENTIFICATION</scope>
    <source>
        <tissue evidence="11">Young leaves</tissue>
    </source>
</reference>
<name>A0A8B7C2T9_PHODC</name>
<evidence type="ECO:0000256" key="3">
    <source>
        <dbReference type="ARBA" id="ARBA00023015"/>
    </source>
</evidence>
<evidence type="ECO:0000259" key="9">
    <source>
        <dbReference type="PROSITE" id="PS51294"/>
    </source>
</evidence>
<keyword evidence="10" id="KW-1185">Reference proteome</keyword>
<dbReference type="GeneID" id="103707702"/>
<evidence type="ECO:0000259" key="8">
    <source>
        <dbReference type="PROSITE" id="PS50090"/>
    </source>
</evidence>
<dbReference type="KEGG" id="pda:103707702"/>
<evidence type="ECO:0000256" key="2">
    <source>
        <dbReference type="ARBA" id="ARBA00022737"/>
    </source>
</evidence>
<dbReference type="PROSITE" id="PS51294">
    <property type="entry name" value="HTH_MYB"/>
    <property type="match status" value="1"/>
</dbReference>
<feature type="region of interest" description="Disordered" evidence="7">
    <location>
        <begin position="62"/>
        <end position="113"/>
    </location>
</feature>
<evidence type="ECO:0000256" key="5">
    <source>
        <dbReference type="ARBA" id="ARBA00023163"/>
    </source>
</evidence>
<feature type="compositionally biased region" description="Basic residues" evidence="7">
    <location>
        <begin position="97"/>
        <end position="107"/>
    </location>
</feature>
<feature type="domain" description="Myb-like" evidence="8">
    <location>
        <begin position="5"/>
        <end position="55"/>
    </location>
</feature>
<dbReference type="GO" id="GO:0000976">
    <property type="term" value="F:transcription cis-regulatory region binding"/>
    <property type="evidence" value="ECO:0007669"/>
    <property type="project" value="TreeGrafter"/>
</dbReference>
<evidence type="ECO:0000256" key="4">
    <source>
        <dbReference type="ARBA" id="ARBA00023125"/>
    </source>
</evidence>
<evidence type="ECO:0000256" key="1">
    <source>
        <dbReference type="ARBA" id="ARBA00004123"/>
    </source>
</evidence>
<dbReference type="PANTHER" id="PTHR47998:SF91">
    <property type="entry name" value="MYB-RELATED PROTEIN 308-LIKE"/>
    <property type="match status" value="1"/>
</dbReference>
<protein>
    <submittedName>
        <fullName evidence="11">Transcription factor MYB7-like</fullName>
    </submittedName>
</protein>
<keyword evidence="3" id="KW-0805">Transcription regulation</keyword>
<keyword evidence="2" id="KW-0677">Repeat</keyword>
<dbReference type="InterPro" id="IPR001005">
    <property type="entry name" value="SANT/Myb"/>
</dbReference>
<evidence type="ECO:0000313" key="11">
    <source>
        <dbReference type="RefSeq" id="XP_008790514.1"/>
    </source>
</evidence>
<feature type="compositionally biased region" description="Polar residues" evidence="7">
    <location>
        <begin position="130"/>
        <end position="149"/>
    </location>
</feature>
<dbReference type="FunFam" id="1.10.10.60:FF:000394">
    <property type="entry name" value="MYB transcription factor"/>
    <property type="match status" value="1"/>
</dbReference>
<feature type="domain" description="HTH myb-type" evidence="9">
    <location>
        <begin position="5"/>
        <end position="59"/>
    </location>
</feature>
<dbReference type="AlphaFoldDB" id="A0A8B7C2T9"/>
<dbReference type="PROSITE" id="PS50090">
    <property type="entry name" value="MYB_LIKE"/>
    <property type="match status" value="1"/>
</dbReference>
<dbReference type="GO" id="GO:0030154">
    <property type="term" value="P:cell differentiation"/>
    <property type="evidence" value="ECO:0007669"/>
    <property type="project" value="TreeGrafter"/>
</dbReference>
<dbReference type="SUPFAM" id="SSF46689">
    <property type="entry name" value="Homeodomain-like"/>
    <property type="match status" value="1"/>
</dbReference>
<dbReference type="InterPro" id="IPR009057">
    <property type="entry name" value="Homeodomain-like_sf"/>
</dbReference>
<keyword evidence="6" id="KW-0539">Nucleus</keyword>
<dbReference type="CDD" id="cd00167">
    <property type="entry name" value="SANT"/>
    <property type="match status" value="1"/>
</dbReference>
<dbReference type="SMART" id="SM00717">
    <property type="entry name" value="SANT"/>
    <property type="match status" value="1"/>
</dbReference>
<keyword evidence="4" id="KW-0238">DNA-binding</keyword>
<dbReference type="Gene3D" id="1.10.10.60">
    <property type="entry name" value="Homeodomain-like"/>
    <property type="match status" value="1"/>
</dbReference>
<gene>
    <name evidence="11" type="primary">LOC103707702</name>
</gene>
<feature type="region of interest" description="Disordered" evidence="7">
    <location>
        <begin position="125"/>
        <end position="149"/>
    </location>
</feature>
<dbReference type="InterPro" id="IPR017930">
    <property type="entry name" value="Myb_dom"/>
</dbReference>
<comment type="subcellular location">
    <subcellularLocation>
        <location evidence="1">Nucleus</location>
    </subcellularLocation>
</comment>
<dbReference type="RefSeq" id="XP_008790514.1">
    <property type="nucleotide sequence ID" value="XM_008792292.4"/>
</dbReference>
<evidence type="ECO:0000313" key="10">
    <source>
        <dbReference type="Proteomes" id="UP000228380"/>
    </source>
</evidence>
<reference evidence="10" key="1">
    <citation type="journal article" date="2019" name="Nat. Commun.">
        <title>Genome-wide association mapping of date palm fruit traits.</title>
        <authorList>
            <person name="Hazzouri K.M."/>
            <person name="Gros-Balthazard M."/>
            <person name="Flowers J.M."/>
            <person name="Copetti D."/>
            <person name="Lemansour A."/>
            <person name="Lebrun M."/>
            <person name="Masmoudi K."/>
            <person name="Ferrand S."/>
            <person name="Dhar M.I."/>
            <person name="Fresquez Z.A."/>
            <person name="Rosas U."/>
            <person name="Zhang J."/>
            <person name="Talag J."/>
            <person name="Lee S."/>
            <person name="Kudrna D."/>
            <person name="Powell R.F."/>
            <person name="Leitch I.J."/>
            <person name="Krueger R.R."/>
            <person name="Wing R.A."/>
            <person name="Amiri K.M.A."/>
            <person name="Purugganan M.D."/>
        </authorList>
    </citation>
    <scope>NUCLEOTIDE SEQUENCE [LARGE SCALE GENOMIC DNA]</scope>
    <source>
        <strain evidence="10">cv. Khalas</strain>
    </source>
</reference>
<keyword evidence="5" id="KW-0804">Transcription</keyword>
<organism evidence="10 11">
    <name type="scientific">Phoenix dactylifera</name>
    <name type="common">Date palm</name>
    <dbReference type="NCBI Taxonomy" id="42345"/>
    <lineage>
        <taxon>Eukaryota</taxon>
        <taxon>Viridiplantae</taxon>
        <taxon>Streptophyta</taxon>
        <taxon>Embryophyta</taxon>
        <taxon>Tracheophyta</taxon>
        <taxon>Spermatophyta</taxon>
        <taxon>Magnoliopsida</taxon>
        <taxon>Liliopsida</taxon>
        <taxon>Arecaceae</taxon>
        <taxon>Coryphoideae</taxon>
        <taxon>Phoeniceae</taxon>
        <taxon>Phoenix</taxon>
    </lineage>
</organism>
<dbReference type="Pfam" id="PF00249">
    <property type="entry name" value="Myb_DNA-binding"/>
    <property type="match status" value="1"/>
</dbReference>
<dbReference type="OrthoDB" id="2143914at2759"/>
<dbReference type="PANTHER" id="PTHR47998">
    <property type="entry name" value="TRANSCRIPTION FACTOR MYB51-LIKE ISOFORM X1"/>
    <property type="match status" value="1"/>
</dbReference>
<dbReference type="InterPro" id="IPR015495">
    <property type="entry name" value="Myb_TF_plants"/>
</dbReference>
<dbReference type="GO" id="GO:0006355">
    <property type="term" value="P:regulation of DNA-templated transcription"/>
    <property type="evidence" value="ECO:0007669"/>
    <property type="project" value="TreeGrafter"/>
</dbReference>
<sequence length="232" mass="26323">MNYLKPDIKRGNIGPDEEDLIIRLHSLLGNRWSLIAGRLPGRTDNEIKNYWNSHLSKRLREQGIEVREGTSKGTSKRARAAQKKTENTNNKSSSHNGKNRQGKRRKKNEVEGTGEITRTKIYVPKPTRLGPTSRNYNLMENSSGSDIPQIENTATSEEQNGDTSMEDLGIINWSDIDQGGFFFGEDVSNHVPACDFPSKDRLLERLYQEYSELLNPEGDQVQMNAFPQTFPL</sequence>
<evidence type="ECO:0000256" key="6">
    <source>
        <dbReference type="ARBA" id="ARBA00023242"/>
    </source>
</evidence>